<keyword evidence="3 7" id="KW-0032">Aminotransferase</keyword>
<keyword evidence="5" id="KW-0663">Pyridoxal phosphate</keyword>
<evidence type="ECO:0000259" key="6">
    <source>
        <dbReference type="Pfam" id="PF00155"/>
    </source>
</evidence>
<dbReference type="InterPro" id="IPR050596">
    <property type="entry name" value="AspAT/PAT-like"/>
</dbReference>
<reference evidence="7 8" key="1">
    <citation type="journal article" date="2020" name="Front. Microbiol.">
        <title>Single-cell genomics of novel Actinobacteria with the Wood-Ljungdahl pathway discovered in a serpentinizing system.</title>
        <authorList>
            <person name="Merino N."/>
            <person name="Kawai M."/>
            <person name="Boyd E.S."/>
            <person name="Colman D.R."/>
            <person name="McGlynn S.E."/>
            <person name="Nealson K.H."/>
            <person name="Kurokawa K."/>
            <person name="Hongoh Y."/>
        </authorList>
    </citation>
    <scope>NUCLEOTIDE SEQUENCE [LARGE SCALE GENOMIC DNA]</scope>
    <source>
        <strain evidence="7 8">S43</strain>
    </source>
</reference>
<dbReference type="SUPFAM" id="SSF53383">
    <property type="entry name" value="PLP-dependent transferases"/>
    <property type="match status" value="1"/>
</dbReference>
<dbReference type="GO" id="GO:0008483">
    <property type="term" value="F:transaminase activity"/>
    <property type="evidence" value="ECO:0007669"/>
    <property type="project" value="UniProtKB-KW"/>
</dbReference>
<organism evidence="7 8">
    <name type="scientific">Candidatus Hakubella thermalkaliphila</name>
    <dbReference type="NCBI Taxonomy" id="2754717"/>
    <lineage>
        <taxon>Bacteria</taxon>
        <taxon>Bacillati</taxon>
        <taxon>Actinomycetota</taxon>
        <taxon>Actinomycetota incertae sedis</taxon>
        <taxon>Candidatus Hakubellales</taxon>
        <taxon>Candidatus Hakubellaceae</taxon>
        <taxon>Candidatus Hakubella</taxon>
    </lineage>
</organism>
<dbReference type="InterPro" id="IPR015424">
    <property type="entry name" value="PyrdxlP-dep_Trfase"/>
</dbReference>
<gene>
    <name evidence="7" type="ORF">HKBW3S43_00777</name>
</gene>
<dbReference type="GO" id="GO:0030170">
    <property type="term" value="F:pyridoxal phosphate binding"/>
    <property type="evidence" value="ECO:0007669"/>
    <property type="project" value="InterPro"/>
</dbReference>
<dbReference type="Proteomes" id="UP000576480">
    <property type="component" value="Unassembled WGS sequence"/>
</dbReference>
<accession>A0A6V8PQR0</accession>
<comment type="similarity">
    <text evidence="2">Belongs to the class-I pyridoxal-phosphate-dependent aminotransferase family.</text>
</comment>
<proteinExistence type="inferred from homology"/>
<evidence type="ECO:0000256" key="4">
    <source>
        <dbReference type="ARBA" id="ARBA00022679"/>
    </source>
</evidence>
<comment type="caution">
    <text evidence="7">The sequence shown here is derived from an EMBL/GenBank/DDBJ whole genome shotgun (WGS) entry which is preliminary data.</text>
</comment>
<evidence type="ECO:0000256" key="5">
    <source>
        <dbReference type="ARBA" id="ARBA00022898"/>
    </source>
</evidence>
<evidence type="ECO:0000313" key="8">
    <source>
        <dbReference type="Proteomes" id="UP000576480"/>
    </source>
</evidence>
<evidence type="ECO:0000256" key="1">
    <source>
        <dbReference type="ARBA" id="ARBA00001933"/>
    </source>
</evidence>
<comment type="cofactor">
    <cofactor evidence="1">
        <name>pyridoxal 5'-phosphate</name>
        <dbReference type="ChEBI" id="CHEBI:597326"/>
    </cofactor>
</comment>
<dbReference type="PANTHER" id="PTHR46383">
    <property type="entry name" value="ASPARTATE AMINOTRANSFERASE"/>
    <property type="match status" value="1"/>
</dbReference>
<evidence type="ECO:0000313" key="7">
    <source>
        <dbReference type="EMBL" id="GFP34985.1"/>
    </source>
</evidence>
<dbReference type="InterPro" id="IPR015422">
    <property type="entry name" value="PyrdxlP-dep_Trfase_small"/>
</dbReference>
<sequence length="433" mass="49090">MTLFSEKVSLLGTENAFQIGPLIKSLEEAGHQVVKCNLGEPDFNLPEYIKEEIKRQIDLNNTHYCDPQGLLPFRKAIADQINETRGLDISPDQVVVFPGAKPPIGLAQQIYLNQGDEVVYPSPGFPIYESFIGYVGAVPVPLHLKEEEGFSFRGQDLEKLITEKTKLIYLNFPSNPTGAVATKEQLEEIVDVIDRKCPEEVRIYSDEVYEYILFDGSKHLSIASMKNMAKRTIIVSGLSKTFAWTGGRVGYAVFPDPQEAQMFKLFNINYFSCVPPYNQEAARLALESPLKHKYIKEMVQTFQKRRDVVVEGLNAIEGITCQKPKGAFYVFPNIEGVCENLGIMDAFNELPNDIKKRTTPSTLFQMFLLFQYDVATMDRKAFGRIGSENRHFLRLSFATDLASLELGIQRIALASKDRDGFWKFIREGKNLYY</sequence>
<evidence type="ECO:0000256" key="3">
    <source>
        <dbReference type="ARBA" id="ARBA00022576"/>
    </source>
</evidence>
<dbReference type="EMBL" id="BLSB01000039">
    <property type="protein sequence ID" value="GFP34985.1"/>
    <property type="molecule type" value="Genomic_DNA"/>
</dbReference>
<keyword evidence="4 7" id="KW-0808">Transferase</keyword>
<dbReference type="Gene3D" id="3.90.1150.10">
    <property type="entry name" value="Aspartate Aminotransferase, domain 1"/>
    <property type="match status" value="1"/>
</dbReference>
<dbReference type="CDD" id="cd00609">
    <property type="entry name" value="AAT_like"/>
    <property type="match status" value="1"/>
</dbReference>
<evidence type="ECO:0000256" key="2">
    <source>
        <dbReference type="ARBA" id="ARBA00007441"/>
    </source>
</evidence>
<dbReference type="Gene3D" id="3.40.640.10">
    <property type="entry name" value="Type I PLP-dependent aspartate aminotransferase-like (Major domain)"/>
    <property type="match status" value="1"/>
</dbReference>
<dbReference type="PANTHER" id="PTHR46383:SF1">
    <property type="entry name" value="ASPARTATE AMINOTRANSFERASE"/>
    <property type="match status" value="1"/>
</dbReference>
<feature type="domain" description="Aminotransferase class I/classII large" evidence="6">
    <location>
        <begin position="34"/>
        <end position="411"/>
    </location>
</feature>
<dbReference type="InterPro" id="IPR015421">
    <property type="entry name" value="PyrdxlP-dep_Trfase_major"/>
</dbReference>
<dbReference type="AlphaFoldDB" id="A0A6V8PQR0"/>
<dbReference type="InterPro" id="IPR004839">
    <property type="entry name" value="Aminotransferase_I/II_large"/>
</dbReference>
<name>A0A6V8PQR0_9ACTN</name>
<dbReference type="RefSeq" id="WP_176229671.1">
    <property type="nucleotide sequence ID" value="NZ_BLSB01000039.1"/>
</dbReference>
<dbReference type="GO" id="GO:0006520">
    <property type="term" value="P:amino acid metabolic process"/>
    <property type="evidence" value="ECO:0007669"/>
    <property type="project" value="InterPro"/>
</dbReference>
<protein>
    <submittedName>
        <fullName evidence="7">Aspartate aminotransferase</fullName>
    </submittedName>
</protein>
<dbReference type="Pfam" id="PF00155">
    <property type="entry name" value="Aminotran_1_2"/>
    <property type="match status" value="1"/>
</dbReference>